<dbReference type="EMBL" id="ML977634">
    <property type="protein sequence ID" value="KAF1995740.1"/>
    <property type="molecule type" value="Genomic_DNA"/>
</dbReference>
<organism evidence="1 2">
    <name type="scientific">Amniculicola lignicola CBS 123094</name>
    <dbReference type="NCBI Taxonomy" id="1392246"/>
    <lineage>
        <taxon>Eukaryota</taxon>
        <taxon>Fungi</taxon>
        <taxon>Dikarya</taxon>
        <taxon>Ascomycota</taxon>
        <taxon>Pezizomycotina</taxon>
        <taxon>Dothideomycetes</taxon>
        <taxon>Pleosporomycetidae</taxon>
        <taxon>Pleosporales</taxon>
        <taxon>Amniculicolaceae</taxon>
        <taxon>Amniculicola</taxon>
    </lineage>
</organism>
<evidence type="ECO:0000313" key="1">
    <source>
        <dbReference type="EMBL" id="KAF1995740.1"/>
    </source>
</evidence>
<evidence type="ECO:0000313" key="2">
    <source>
        <dbReference type="Proteomes" id="UP000799779"/>
    </source>
</evidence>
<gene>
    <name evidence="1" type="ORF">P154DRAFT_335719</name>
</gene>
<accession>A0A6A5W1Z5</accession>
<protein>
    <submittedName>
        <fullName evidence="1">Uncharacterized protein</fullName>
    </submittedName>
</protein>
<proteinExistence type="predicted"/>
<dbReference type="AlphaFoldDB" id="A0A6A5W1Z5"/>
<reference evidence="1" key="1">
    <citation type="journal article" date="2020" name="Stud. Mycol.">
        <title>101 Dothideomycetes genomes: a test case for predicting lifestyles and emergence of pathogens.</title>
        <authorList>
            <person name="Haridas S."/>
            <person name="Albert R."/>
            <person name="Binder M."/>
            <person name="Bloem J."/>
            <person name="Labutti K."/>
            <person name="Salamov A."/>
            <person name="Andreopoulos B."/>
            <person name="Baker S."/>
            <person name="Barry K."/>
            <person name="Bills G."/>
            <person name="Bluhm B."/>
            <person name="Cannon C."/>
            <person name="Castanera R."/>
            <person name="Culley D."/>
            <person name="Daum C."/>
            <person name="Ezra D."/>
            <person name="Gonzalez J."/>
            <person name="Henrissat B."/>
            <person name="Kuo A."/>
            <person name="Liang C."/>
            <person name="Lipzen A."/>
            <person name="Lutzoni F."/>
            <person name="Magnuson J."/>
            <person name="Mondo S."/>
            <person name="Nolan M."/>
            <person name="Ohm R."/>
            <person name="Pangilinan J."/>
            <person name="Park H.-J."/>
            <person name="Ramirez L."/>
            <person name="Alfaro M."/>
            <person name="Sun H."/>
            <person name="Tritt A."/>
            <person name="Yoshinaga Y."/>
            <person name="Zwiers L.-H."/>
            <person name="Turgeon B."/>
            <person name="Goodwin S."/>
            <person name="Spatafora J."/>
            <person name="Crous P."/>
            <person name="Grigoriev I."/>
        </authorList>
    </citation>
    <scope>NUCLEOTIDE SEQUENCE</scope>
    <source>
        <strain evidence="1">CBS 123094</strain>
    </source>
</reference>
<sequence length="148" mass="16719">MFLDHIEKKEDKSLIVLAHLSVKECLMSVRILSSLAYVFHLPSKIVNTAIAKSCLAYIQQFIQSWSKKDPSNKKVSSHTFLPSLLSYVLQSLPEHVSESHHNDETLNTAVVNFLGRDSFAPKMLPCIGESLTRGKCPREYYGQSRIVL</sequence>
<dbReference type="Proteomes" id="UP000799779">
    <property type="component" value="Unassembled WGS sequence"/>
</dbReference>
<name>A0A6A5W1Z5_9PLEO</name>
<keyword evidence="2" id="KW-1185">Reference proteome</keyword>
<dbReference type="OrthoDB" id="1577640at2759"/>